<feature type="domain" description="Heme haloperoxidase family profile" evidence="10">
    <location>
        <begin position="55"/>
        <end position="271"/>
    </location>
</feature>
<evidence type="ECO:0000256" key="2">
    <source>
        <dbReference type="ARBA" id="ARBA00022559"/>
    </source>
</evidence>
<keyword evidence="6" id="KW-0408">Iron</keyword>
<keyword evidence="2" id="KW-0575">Peroxidase</keyword>
<protein>
    <recommendedName>
        <fullName evidence="10">Heme haloperoxidase family profile domain-containing protein</fullName>
    </recommendedName>
</protein>
<gene>
    <name evidence="11" type="ORF">B0A54_08378</name>
</gene>
<evidence type="ECO:0000256" key="5">
    <source>
        <dbReference type="ARBA" id="ARBA00023002"/>
    </source>
</evidence>
<accession>A0A4U0UUH7</accession>
<evidence type="ECO:0000256" key="9">
    <source>
        <dbReference type="SAM" id="SignalP"/>
    </source>
</evidence>
<dbReference type="GO" id="GO:0004601">
    <property type="term" value="F:peroxidase activity"/>
    <property type="evidence" value="ECO:0007669"/>
    <property type="project" value="UniProtKB-KW"/>
</dbReference>
<comment type="cofactor">
    <cofactor evidence="1">
        <name>heme b</name>
        <dbReference type="ChEBI" id="CHEBI:60344"/>
    </cofactor>
</comment>
<dbReference type="STRING" id="329885.A0A4U0UUH7"/>
<evidence type="ECO:0000256" key="4">
    <source>
        <dbReference type="ARBA" id="ARBA00022723"/>
    </source>
</evidence>
<keyword evidence="5" id="KW-0560">Oxidoreductase</keyword>
<feature type="signal peptide" evidence="9">
    <location>
        <begin position="1"/>
        <end position="16"/>
    </location>
</feature>
<reference evidence="11 12" key="1">
    <citation type="submission" date="2017-03" db="EMBL/GenBank/DDBJ databases">
        <title>Genomes of endolithic fungi from Antarctica.</title>
        <authorList>
            <person name="Coleine C."/>
            <person name="Masonjones S."/>
            <person name="Stajich J.E."/>
        </authorList>
    </citation>
    <scope>NUCLEOTIDE SEQUENCE [LARGE SCALE GENOMIC DNA]</scope>
    <source>
        <strain evidence="11 12">CCFEE 5311</strain>
    </source>
</reference>
<dbReference type="PANTHER" id="PTHR33577">
    <property type="entry name" value="STERIGMATOCYSTIN BIOSYNTHESIS PEROXIDASE STCC-RELATED"/>
    <property type="match status" value="1"/>
</dbReference>
<evidence type="ECO:0000256" key="6">
    <source>
        <dbReference type="ARBA" id="ARBA00023004"/>
    </source>
</evidence>
<dbReference type="Gene3D" id="1.10.489.10">
    <property type="entry name" value="Chloroperoxidase-like"/>
    <property type="match status" value="1"/>
</dbReference>
<feature type="compositionally biased region" description="Gly residues" evidence="8">
    <location>
        <begin position="36"/>
        <end position="56"/>
    </location>
</feature>
<dbReference type="SUPFAM" id="SSF47571">
    <property type="entry name" value="Cloroperoxidase"/>
    <property type="match status" value="2"/>
</dbReference>
<dbReference type="AlphaFoldDB" id="A0A4U0UUH7"/>
<dbReference type="OrthoDB" id="407298at2759"/>
<dbReference type="Proteomes" id="UP000310066">
    <property type="component" value="Unassembled WGS sequence"/>
</dbReference>
<feature type="region of interest" description="Disordered" evidence="8">
    <location>
        <begin position="36"/>
        <end position="71"/>
    </location>
</feature>
<comment type="similarity">
    <text evidence="7">Belongs to the chloroperoxidase family.</text>
</comment>
<dbReference type="Pfam" id="PF01328">
    <property type="entry name" value="Peroxidase_2"/>
    <property type="match status" value="1"/>
</dbReference>
<keyword evidence="9" id="KW-0732">Signal</keyword>
<evidence type="ECO:0000259" key="10">
    <source>
        <dbReference type="PROSITE" id="PS51405"/>
    </source>
</evidence>
<comment type="caution">
    <text evidence="11">The sequence shown here is derived from an EMBL/GenBank/DDBJ whole genome shotgun (WGS) entry which is preliminary data.</text>
</comment>
<evidence type="ECO:0000256" key="8">
    <source>
        <dbReference type="SAM" id="MobiDB-lite"/>
    </source>
</evidence>
<organism evidence="11 12">
    <name type="scientific">Friedmanniomyces endolithicus</name>
    <dbReference type="NCBI Taxonomy" id="329885"/>
    <lineage>
        <taxon>Eukaryota</taxon>
        <taxon>Fungi</taxon>
        <taxon>Dikarya</taxon>
        <taxon>Ascomycota</taxon>
        <taxon>Pezizomycotina</taxon>
        <taxon>Dothideomycetes</taxon>
        <taxon>Dothideomycetidae</taxon>
        <taxon>Mycosphaerellales</taxon>
        <taxon>Teratosphaeriaceae</taxon>
        <taxon>Friedmanniomyces</taxon>
    </lineage>
</organism>
<evidence type="ECO:0000313" key="12">
    <source>
        <dbReference type="Proteomes" id="UP000310066"/>
    </source>
</evidence>
<dbReference type="PANTHER" id="PTHR33577:SF9">
    <property type="entry name" value="PEROXIDASE STCC"/>
    <property type="match status" value="1"/>
</dbReference>
<dbReference type="PROSITE" id="PS51405">
    <property type="entry name" value="HEME_HALOPEROXIDASE"/>
    <property type="match status" value="1"/>
</dbReference>
<evidence type="ECO:0000256" key="1">
    <source>
        <dbReference type="ARBA" id="ARBA00001970"/>
    </source>
</evidence>
<dbReference type="EMBL" id="NAJP01000037">
    <property type="protein sequence ID" value="TKA39741.1"/>
    <property type="molecule type" value="Genomic_DNA"/>
</dbReference>
<evidence type="ECO:0000313" key="11">
    <source>
        <dbReference type="EMBL" id="TKA39741.1"/>
    </source>
</evidence>
<proteinExistence type="inferred from homology"/>
<keyword evidence="3" id="KW-0349">Heme</keyword>
<keyword evidence="4" id="KW-0479">Metal-binding</keyword>
<feature type="chain" id="PRO_5021003865" description="Heme haloperoxidase family profile domain-containing protein" evidence="9">
    <location>
        <begin position="17"/>
        <end position="277"/>
    </location>
</feature>
<dbReference type="InterPro" id="IPR000028">
    <property type="entry name" value="Chloroperoxidase"/>
</dbReference>
<dbReference type="InterPro" id="IPR036851">
    <property type="entry name" value="Chloroperoxidase-like_sf"/>
</dbReference>
<evidence type="ECO:0000256" key="7">
    <source>
        <dbReference type="ARBA" id="ARBA00025795"/>
    </source>
</evidence>
<name>A0A4U0UUH7_9PEZI</name>
<sequence length="277" mass="28878">MLLSILLVAGVASAYPQQNGGSGGFGGFGGSGGNPGGNGGNNGGNGGHGGNGGNGGLPWSHPGPGDVRSPCPALNTLANHGLLPHSGKGITTEDILSAFAIGQNFAADTVQGAAVAALALCSNETGTTCTTWDLDMLDKPHAIEHDNSLSREDYNFGKDNNTVFSPEIWGQVLRIWRGSPIIDFKLANAARAERVAVANATDVPGWYVPAVAAGFHETAFYLSLFGDPVEGNARQDWIDVWFQEERMPFELGWTATQRQTITEASLDAMVAKLQAVA</sequence>
<evidence type="ECO:0000256" key="3">
    <source>
        <dbReference type="ARBA" id="ARBA00022617"/>
    </source>
</evidence>
<dbReference type="GO" id="GO:0046872">
    <property type="term" value="F:metal ion binding"/>
    <property type="evidence" value="ECO:0007669"/>
    <property type="project" value="UniProtKB-KW"/>
</dbReference>